<feature type="transmembrane region" description="Helical" evidence="1">
    <location>
        <begin position="197"/>
        <end position="221"/>
    </location>
</feature>
<feature type="transmembrane region" description="Helical" evidence="1">
    <location>
        <begin position="383"/>
        <end position="404"/>
    </location>
</feature>
<evidence type="ECO:0000256" key="1">
    <source>
        <dbReference type="SAM" id="Phobius"/>
    </source>
</evidence>
<proteinExistence type="predicted"/>
<name>A0A1I7RJK1_BURXY</name>
<dbReference type="OrthoDB" id="5815759at2759"/>
<dbReference type="AlphaFoldDB" id="A0A1I7RJK1"/>
<evidence type="ECO:0000313" key="3">
    <source>
        <dbReference type="Proteomes" id="UP000095284"/>
    </source>
</evidence>
<keyword evidence="1" id="KW-0812">Transmembrane</keyword>
<evidence type="ECO:0000313" key="2">
    <source>
        <dbReference type="EMBL" id="CAD5233617.1"/>
    </source>
</evidence>
<dbReference type="Proteomes" id="UP000659654">
    <property type="component" value="Unassembled WGS sequence"/>
</dbReference>
<dbReference type="EMBL" id="CAJFCV020000006">
    <property type="protein sequence ID" value="CAG9128925.1"/>
    <property type="molecule type" value="Genomic_DNA"/>
</dbReference>
<dbReference type="PANTHER" id="PTHR22714">
    <property type="entry name" value="PROTEIN CBG02446-RELATED"/>
    <property type="match status" value="1"/>
</dbReference>
<sequence length="423" mass="49001">MQNYSDNRSVLNVLFHPQHPDIFECAYERHSIYSKQCLMPGVMVEILSFIAKKANLTLKLTMDYDILYDYEDICRRLNQGEIDVFGSTVRSMSTLRENCDLSVTLYSVKPYIFTKTIDHVGSGWWNLMTIYDKFTWLFILLSILLESTFIYLISKCEQRLGLDTSISATNIIWKMFRIQLYQSESTRFKLSSGNLSITLFALLHGPIMLGIYSSSCLAALMRTPDQRTLQSEHYIFENLRKGRKKLVSWGPMENFREQIFNHSEQKFLDLQRAVGDNGLETHLTFHAILDSFNHHHNYVYDYKNTGIGLKLLESCDTNVAHIYLPPVTRHLMLTKNSPHTKAINEAIEQNHAKIISIYRSYISRMSSTVCKSYRIGDPLKLSFYYGVLLVCSGILTVSLGLLLLERLHFKFKRLNRAIQSICE</sequence>
<dbReference type="SUPFAM" id="SSF53850">
    <property type="entry name" value="Periplasmic binding protein-like II"/>
    <property type="match status" value="1"/>
</dbReference>
<organism evidence="3 5">
    <name type="scientific">Bursaphelenchus xylophilus</name>
    <name type="common">Pinewood nematode worm</name>
    <name type="synonym">Aphelenchoides xylophilus</name>
    <dbReference type="NCBI Taxonomy" id="6326"/>
    <lineage>
        <taxon>Eukaryota</taxon>
        <taxon>Metazoa</taxon>
        <taxon>Ecdysozoa</taxon>
        <taxon>Nematoda</taxon>
        <taxon>Chromadorea</taxon>
        <taxon>Rhabditida</taxon>
        <taxon>Tylenchina</taxon>
        <taxon>Tylenchomorpha</taxon>
        <taxon>Aphelenchoidea</taxon>
        <taxon>Aphelenchoididae</taxon>
        <taxon>Bursaphelenchus</taxon>
    </lineage>
</organism>
<keyword evidence="1" id="KW-0472">Membrane</keyword>
<feature type="transmembrane region" description="Helical" evidence="1">
    <location>
        <begin position="134"/>
        <end position="153"/>
    </location>
</feature>
<dbReference type="PANTHER" id="PTHR22714:SF7">
    <property type="entry name" value="SOLUTE-BINDING PROTEIN FAMILY 3_N-TERMINAL DOMAIN-CONTAINING PROTEIN"/>
    <property type="match status" value="1"/>
</dbReference>
<dbReference type="Proteomes" id="UP000095284">
    <property type="component" value="Unplaced"/>
</dbReference>
<evidence type="ECO:0000313" key="5">
    <source>
        <dbReference type="WBParaSite" id="BXY_0088300.1"/>
    </source>
</evidence>
<protein>
    <submittedName>
        <fullName evidence="2">(pine wood nematode) hypothetical protein</fullName>
    </submittedName>
</protein>
<gene>
    <name evidence="2" type="ORF">BXYJ_LOCUS13708</name>
</gene>
<reference evidence="5" key="1">
    <citation type="submission" date="2016-11" db="UniProtKB">
        <authorList>
            <consortium name="WormBaseParasite"/>
        </authorList>
    </citation>
    <scope>IDENTIFICATION</scope>
</reference>
<dbReference type="SMR" id="A0A1I7RJK1"/>
<keyword evidence="4" id="KW-1185">Reference proteome</keyword>
<reference evidence="2" key="2">
    <citation type="submission" date="2020-09" db="EMBL/GenBank/DDBJ databases">
        <authorList>
            <person name="Kikuchi T."/>
        </authorList>
    </citation>
    <scope>NUCLEOTIDE SEQUENCE</scope>
    <source>
        <strain evidence="2">Ka4C1</strain>
    </source>
</reference>
<dbReference type="EMBL" id="CAJFDI010000006">
    <property type="protein sequence ID" value="CAD5233617.1"/>
    <property type="molecule type" value="Genomic_DNA"/>
</dbReference>
<dbReference type="InterPro" id="IPR040128">
    <property type="entry name" value="T25E4.2-like"/>
</dbReference>
<evidence type="ECO:0000313" key="4">
    <source>
        <dbReference type="Proteomes" id="UP000659654"/>
    </source>
</evidence>
<dbReference type="Proteomes" id="UP000582659">
    <property type="component" value="Unassembled WGS sequence"/>
</dbReference>
<accession>A0A1I7RJK1</accession>
<keyword evidence="1" id="KW-1133">Transmembrane helix</keyword>
<dbReference type="WBParaSite" id="BXY_0088300.1">
    <property type="protein sequence ID" value="BXY_0088300.1"/>
    <property type="gene ID" value="BXY_0088300"/>
</dbReference>